<evidence type="ECO:0000256" key="6">
    <source>
        <dbReference type="ARBA" id="ARBA00022989"/>
    </source>
</evidence>
<evidence type="ECO:0000256" key="5">
    <source>
        <dbReference type="ARBA" id="ARBA00022984"/>
    </source>
</evidence>
<keyword evidence="8 9" id="KW-0813">Transport</keyword>
<evidence type="ECO:0000313" key="10">
    <source>
        <dbReference type="EMBL" id="EFB89697.1"/>
    </source>
</evidence>
<keyword evidence="3 8" id="KW-0812">Transmembrane</keyword>
<feature type="transmembrane region" description="Helical" evidence="8">
    <location>
        <begin position="311"/>
        <end position="328"/>
    </location>
</feature>
<dbReference type="NCBIfam" id="TIGR01695">
    <property type="entry name" value="murJ_mviN"/>
    <property type="match status" value="1"/>
</dbReference>
<evidence type="ECO:0000256" key="7">
    <source>
        <dbReference type="ARBA" id="ARBA00023136"/>
    </source>
</evidence>
<feature type="transmembrane region" description="Helical" evidence="8">
    <location>
        <begin position="129"/>
        <end position="153"/>
    </location>
</feature>
<comment type="function">
    <text evidence="8 9">Involved in peptidoglycan biosynthesis. Transports lipid-linked peptidoglycan precursors from the inner to the outer leaflet of the cytoplasmic membrane.</text>
</comment>
<feature type="transmembrane region" description="Helical" evidence="8">
    <location>
        <begin position="392"/>
        <end position="414"/>
    </location>
</feature>
<evidence type="ECO:0000256" key="1">
    <source>
        <dbReference type="ARBA" id="ARBA00004651"/>
    </source>
</evidence>
<keyword evidence="7 8" id="KW-0472">Membrane</keyword>
<dbReference type="Proteomes" id="UP000006462">
    <property type="component" value="Unassembled WGS sequence"/>
</dbReference>
<keyword evidence="5 8" id="KW-0573">Peptidoglycan synthesis</keyword>
<comment type="pathway">
    <text evidence="8">Cell wall biogenesis; peptidoglycan biosynthesis.</text>
</comment>
<name>A0ABM9ZS27_9BACT</name>
<dbReference type="PRINTS" id="PR01806">
    <property type="entry name" value="VIRFACTRMVIN"/>
</dbReference>
<dbReference type="InterPro" id="IPR004268">
    <property type="entry name" value="MurJ"/>
</dbReference>
<keyword evidence="8 9" id="KW-0961">Cell wall biogenesis/degradation</keyword>
<dbReference type="InterPro" id="IPR051050">
    <property type="entry name" value="Lipid_II_flippase_MurJ/MviN"/>
</dbReference>
<organism evidence="10 11">
    <name type="scientific">Pyramidobacter piscolens W5455</name>
    <dbReference type="NCBI Taxonomy" id="352165"/>
    <lineage>
        <taxon>Bacteria</taxon>
        <taxon>Thermotogati</taxon>
        <taxon>Synergistota</taxon>
        <taxon>Synergistia</taxon>
        <taxon>Synergistales</taxon>
        <taxon>Dethiosulfovibrionaceae</taxon>
        <taxon>Pyramidobacter</taxon>
    </lineage>
</organism>
<feature type="transmembrane region" description="Helical" evidence="8">
    <location>
        <begin position="448"/>
        <end position="468"/>
    </location>
</feature>
<comment type="similarity">
    <text evidence="8 9">Belongs to the MurJ/MviN family.</text>
</comment>
<feature type="transmembrane region" description="Helical" evidence="8">
    <location>
        <begin position="421"/>
        <end position="442"/>
    </location>
</feature>
<evidence type="ECO:0000256" key="9">
    <source>
        <dbReference type="PIRNR" id="PIRNR002869"/>
    </source>
</evidence>
<keyword evidence="4 8" id="KW-0133">Cell shape</keyword>
<keyword evidence="2 8" id="KW-1003">Cell membrane</keyword>
<feature type="transmembrane region" description="Helical" evidence="8">
    <location>
        <begin position="480"/>
        <end position="501"/>
    </location>
</feature>
<comment type="caution">
    <text evidence="8">Lacks conserved residue(s) required for the propagation of feature annotation.</text>
</comment>
<feature type="transmembrane region" description="Helical" evidence="8">
    <location>
        <begin position="174"/>
        <end position="191"/>
    </location>
</feature>
<evidence type="ECO:0000313" key="11">
    <source>
        <dbReference type="Proteomes" id="UP000006462"/>
    </source>
</evidence>
<dbReference type="HAMAP" id="MF_02078">
    <property type="entry name" value="MurJ_MviN"/>
    <property type="match status" value="1"/>
</dbReference>
<evidence type="ECO:0000256" key="8">
    <source>
        <dbReference type="HAMAP-Rule" id="MF_02078"/>
    </source>
</evidence>
<dbReference type="PANTHER" id="PTHR47019">
    <property type="entry name" value="LIPID II FLIPPASE MURJ"/>
    <property type="match status" value="1"/>
</dbReference>
<evidence type="ECO:0000256" key="2">
    <source>
        <dbReference type="ARBA" id="ARBA00022475"/>
    </source>
</evidence>
<dbReference type="CDD" id="cd13123">
    <property type="entry name" value="MATE_MurJ_like"/>
    <property type="match status" value="1"/>
</dbReference>
<feature type="transmembrane region" description="Helical" evidence="8">
    <location>
        <begin position="226"/>
        <end position="245"/>
    </location>
</feature>
<comment type="caution">
    <text evidence="10">The sequence shown here is derived from an EMBL/GenBank/DDBJ whole genome shotgun (WGS) entry which is preliminary data.</text>
</comment>
<gene>
    <name evidence="10" type="primary">mviN</name>
    <name evidence="8" type="synonym">murJ</name>
    <name evidence="10" type="ORF">HMPREF7215_2435</name>
</gene>
<feature type="transmembrane region" description="Helical" evidence="8">
    <location>
        <begin position="349"/>
        <end position="372"/>
    </location>
</feature>
<sequence>MAGPKRKCSTWNIPFRQFESLLWKIRENTHESGRNFMASEKSGNMIRNALTMMIGTFSSRVLGLLREVITAAYFGAGRSLDAFFVAYTVANLGRQLLAEGALSASFVPVFSQVLERDGHRCAERLARQALTVILGAGALAVAAGIVFSPQLIALIAPGFAGEKKILAVTMTRQLFPFLLLISVAALAMGALNSLNCFFVPALAPALSNAVYIMTVLFCASRFGVESLVGAVLLGGAAQLAFQWWWAASRKGMLLAPARPDWQDPDLRRMLALFLPYAAGLSLNQVNPVLGRLFGSFLSDGSISMLNYSNRVIQLPLGLVVIAISQAVLPELARCVRQGDEVFAGTLRDALRFALFVIVPVTLGMLLVAGEAVNFLFFRGAFGVEAWRGTASTLFYAALGLPGMACSTVLMRALFARSLPRAAMTMTAASVAGTLLFSAALVFPMEMDGIALASSLAFTFSSGVGVALLRRAMSAPLRLFSGGWLAKIAAACAATAAVGLAWRALWRYPAEASLLWRGVWLVGIAAACAAVYGVATLKLKCEEWNLISQALRRKAPPER</sequence>
<feature type="transmembrane region" description="Helical" evidence="8">
    <location>
        <begin position="197"/>
        <end position="219"/>
    </location>
</feature>
<dbReference type="PANTHER" id="PTHR47019:SF1">
    <property type="entry name" value="LIPID II FLIPPASE MURJ"/>
    <property type="match status" value="1"/>
</dbReference>
<keyword evidence="6 8" id="KW-1133">Transmembrane helix</keyword>
<feature type="transmembrane region" description="Helical" evidence="8">
    <location>
        <begin position="513"/>
        <end position="534"/>
    </location>
</feature>
<dbReference type="EMBL" id="ADFP01000123">
    <property type="protein sequence ID" value="EFB89697.1"/>
    <property type="molecule type" value="Genomic_DNA"/>
</dbReference>
<proteinExistence type="inferred from homology"/>
<accession>A0ABM9ZS27</accession>
<evidence type="ECO:0000256" key="4">
    <source>
        <dbReference type="ARBA" id="ARBA00022960"/>
    </source>
</evidence>
<evidence type="ECO:0000256" key="3">
    <source>
        <dbReference type="ARBA" id="ARBA00022692"/>
    </source>
</evidence>
<dbReference type="PIRSF" id="PIRSF002869">
    <property type="entry name" value="MviN"/>
    <property type="match status" value="1"/>
</dbReference>
<keyword evidence="11" id="KW-1185">Reference proteome</keyword>
<protein>
    <recommendedName>
        <fullName evidence="8">Probable lipid II flippase MurJ</fullName>
    </recommendedName>
</protein>
<comment type="subcellular location">
    <subcellularLocation>
        <location evidence="1 8">Cell membrane</location>
        <topology evidence="1 8">Multi-pass membrane protein</topology>
    </subcellularLocation>
</comment>
<dbReference type="Pfam" id="PF03023">
    <property type="entry name" value="MurJ"/>
    <property type="match status" value="1"/>
</dbReference>
<reference evidence="10 11" key="1">
    <citation type="submission" date="2009-12" db="EMBL/GenBank/DDBJ databases">
        <authorList>
            <person name="Shrivastava S."/>
            <person name="Madupu R."/>
            <person name="Durkin A.S."/>
            <person name="Torralba M."/>
            <person name="Methe B."/>
            <person name="Sutton G.G."/>
            <person name="Strausberg R.L."/>
            <person name="Nelson K.E."/>
        </authorList>
    </citation>
    <scope>NUCLEOTIDE SEQUENCE [LARGE SCALE GENOMIC DNA]</scope>
    <source>
        <strain evidence="10 11">W5455</strain>
    </source>
</reference>